<comment type="caution">
    <text evidence="1">The sequence shown here is derived from an EMBL/GenBank/DDBJ whole genome shotgun (WGS) entry which is preliminary data.</text>
</comment>
<accession>A0A540X2B3</accession>
<gene>
    <name evidence="1" type="ORF">FJV41_13775</name>
</gene>
<dbReference type="Proteomes" id="UP000315369">
    <property type="component" value="Unassembled WGS sequence"/>
</dbReference>
<name>A0A540X2B3_9BACT</name>
<dbReference type="RefSeq" id="WP_141642924.1">
    <property type="nucleotide sequence ID" value="NZ_VIFM01000044.1"/>
</dbReference>
<keyword evidence="2" id="KW-1185">Reference proteome</keyword>
<dbReference type="AlphaFoldDB" id="A0A540X2B3"/>
<dbReference type="EMBL" id="VIFM01000044">
    <property type="protein sequence ID" value="TQF15401.1"/>
    <property type="molecule type" value="Genomic_DNA"/>
</dbReference>
<dbReference type="OrthoDB" id="5524221at2"/>
<organism evidence="1 2">
    <name type="scientific">Myxococcus llanfairpwllgwyngyllgogerychwyrndrobwllllantysiliogogogochensis</name>
    <dbReference type="NCBI Taxonomy" id="2590453"/>
    <lineage>
        <taxon>Bacteria</taxon>
        <taxon>Pseudomonadati</taxon>
        <taxon>Myxococcota</taxon>
        <taxon>Myxococcia</taxon>
        <taxon>Myxococcales</taxon>
        <taxon>Cystobacterineae</taxon>
        <taxon>Myxococcaceae</taxon>
        <taxon>Myxococcus</taxon>
    </lineage>
</organism>
<protein>
    <submittedName>
        <fullName evidence="1">STAS/SEC14 domain-containing protein</fullName>
    </submittedName>
</protein>
<evidence type="ECO:0000313" key="1">
    <source>
        <dbReference type="EMBL" id="TQF15401.1"/>
    </source>
</evidence>
<reference evidence="1 2" key="1">
    <citation type="submission" date="2019-06" db="EMBL/GenBank/DDBJ databases">
        <authorList>
            <person name="Livingstone P."/>
            <person name="Whitworth D."/>
        </authorList>
    </citation>
    <scope>NUCLEOTIDE SEQUENCE [LARGE SCALE GENOMIC DNA]</scope>
    <source>
        <strain evidence="1 2">AM401</strain>
    </source>
</reference>
<evidence type="ECO:0000313" key="2">
    <source>
        <dbReference type="Proteomes" id="UP000315369"/>
    </source>
</evidence>
<proteinExistence type="predicted"/>
<sequence length="139" mass="15291">MVRMWTFGDNKVWLESPDIIRLVNVGVFDLKLLHELNQVALELSATHPRLYLISDVRRGTSISADARKTLSENPEAMPFVGTVLFGASFALRTMANMMGRASALLGRTQGAPFGMVETEEEARNWVAAQRALQGAARAS</sequence>